<proteinExistence type="predicted"/>
<comment type="caution">
    <text evidence="7">The sequence shown here is derived from an EMBL/GenBank/DDBJ whole genome shotgun (WGS) entry which is preliminary data.</text>
</comment>
<comment type="subcellular location">
    <subcellularLocation>
        <location evidence="1">Membrane</location>
        <topology evidence="1">Multi-pass membrane protein</topology>
    </subcellularLocation>
</comment>
<feature type="domain" description="Methylamine utilisation protein MauE" evidence="6">
    <location>
        <begin position="19"/>
        <end position="150"/>
    </location>
</feature>
<evidence type="ECO:0000256" key="3">
    <source>
        <dbReference type="ARBA" id="ARBA00022989"/>
    </source>
</evidence>
<name>A0ABP9Q8A6_9PSEU</name>
<keyword evidence="2 5" id="KW-0812">Transmembrane</keyword>
<dbReference type="Pfam" id="PF07291">
    <property type="entry name" value="MauE"/>
    <property type="match status" value="1"/>
</dbReference>
<evidence type="ECO:0000313" key="7">
    <source>
        <dbReference type="EMBL" id="GAA5158283.1"/>
    </source>
</evidence>
<organism evidence="7 8">
    <name type="scientific">Pseudonocardia eucalypti</name>
    <dbReference type="NCBI Taxonomy" id="648755"/>
    <lineage>
        <taxon>Bacteria</taxon>
        <taxon>Bacillati</taxon>
        <taxon>Actinomycetota</taxon>
        <taxon>Actinomycetes</taxon>
        <taxon>Pseudonocardiales</taxon>
        <taxon>Pseudonocardiaceae</taxon>
        <taxon>Pseudonocardia</taxon>
    </lineage>
</organism>
<evidence type="ECO:0000259" key="6">
    <source>
        <dbReference type="Pfam" id="PF07291"/>
    </source>
</evidence>
<feature type="transmembrane region" description="Helical" evidence="5">
    <location>
        <begin position="15"/>
        <end position="34"/>
    </location>
</feature>
<gene>
    <name evidence="7" type="ORF">GCM10023321_37850</name>
</gene>
<accession>A0ABP9Q8A6</accession>
<keyword evidence="8" id="KW-1185">Reference proteome</keyword>
<evidence type="ECO:0000256" key="2">
    <source>
        <dbReference type="ARBA" id="ARBA00022692"/>
    </source>
</evidence>
<feature type="transmembrane region" description="Helical" evidence="5">
    <location>
        <begin position="63"/>
        <end position="81"/>
    </location>
</feature>
<feature type="transmembrane region" description="Helical" evidence="5">
    <location>
        <begin position="88"/>
        <end position="108"/>
    </location>
</feature>
<evidence type="ECO:0000256" key="1">
    <source>
        <dbReference type="ARBA" id="ARBA00004141"/>
    </source>
</evidence>
<keyword evidence="4 5" id="KW-0472">Membrane</keyword>
<keyword evidence="3 5" id="KW-1133">Transmembrane helix</keyword>
<reference evidence="8" key="1">
    <citation type="journal article" date="2019" name="Int. J. Syst. Evol. Microbiol.">
        <title>The Global Catalogue of Microorganisms (GCM) 10K type strain sequencing project: providing services to taxonomists for standard genome sequencing and annotation.</title>
        <authorList>
            <consortium name="The Broad Institute Genomics Platform"/>
            <consortium name="The Broad Institute Genome Sequencing Center for Infectious Disease"/>
            <person name="Wu L."/>
            <person name="Ma J."/>
        </authorList>
    </citation>
    <scope>NUCLEOTIDE SEQUENCE [LARGE SCALE GENOMIC DNA]</scope>
    <source>
        <strain evidence="8">JCM 18303</strain>
    </source>
</reference>
<dbReference type="EMBL" id="BAABJP010000015">
    <property type="protein sequence ID" value="GAA5158283.1"/>
    <property type="molecule type" value="Genomic_DNA"/>
</dbReference>
<protein>
    <submittedName>
        <fullName evidence="7">DoxX family membrane protein</fullName>
    </submittedName>
</protein>
<evidence type="ECO:0000313" key="8">
    <source>
        <dbReference type="Proteomes" id="UP001428817"/>
    </source>
</evidence>
<evidence type="ECO:0000256" key="5">
    <source>
        <dbReference type="SAM" id="Phobius"/>
    </source>
</evidence>
<evidence type="ECO:0000256" key="4">
    <source>
        <dbReference type="ARBA" id="ARBA00023136"/>
    </source>
</evidence>
<dbReference type="Proteomes" id="UP001428817">
    <property type="component" value="Unassembled WGS sequence"/>
</dbReference>
<dbReference type="InterPro" id="IPR009908">
    <property type="entry name" value="Methylamine_util_MauE"/>
</dbReference>
<sequence length="168" mass="17564">MSVVEASKPTRGQSFWLDVVGTVARLGLAAVWLISGGIKAADPAQTWVAVHAYRVLPEMGVEVVAAVLPWFELALGVLLVIGVGTRLVAVLSGLVLLAFMAGVTQAWARGLYIDCGCFGGGGEVEPGATQYGTELLRDAGFLLLAAWLVVRPRSLFALDARLSPEGGS</sequence>